<dbReference type="SMART" id="SM00562">
    <property type="entry name" value="NDK"/>
    <property type="match status" value="1"/>
</dbReference>
<keyword evidence="3 11" id="KW-0808">Transferase</keyword>
<evidence type="ECO:0000256" key="10">
    <source>
        <dbReference type="RuleBase" id="RU004011"/>
    </source>
</evidence>
<dbReference type="GO" id="GO:0006228">
    <property type="term" value="P:UTP biosynthetic process"/>
    <property type="evidence" value="ECO:0007669"/>
    <property type="project" value="InterPro"/>
</dbReference>
<sequence length="168" mass="19168">MWTLLLALLAHFFKGREPRHERTLLAIKPDGVQRRLMGDIVKRFEGKGLKLVAMKFLKPPVALLQQHYIDLKDKAFYSSLVQFMNSGPVLAMVWEGNGVVRTCRRMLGETDPADSAPGTIRGDFCIDIGRNVIHGSDSEESAQKEISLWFQPEELVTWYSNTEAWVYE</sequence>
<dbReference type="STRING" id="7757.ENSPMAP00000000135"/>
<evidence type="ECO:0000256" key="9">
    <source>
        <dbReference type="PROSITE-ProRule" id="PRU00706"/>
    </source>
</evidence>
<comment type="catalytic activity">
    <reaction evidence="7">
        <text>a 2'-deoxyribonucleoside 5'-diphosphate + ATP = a 2'-deoxyribonucleoside 5'-triphosphate + ADP</text>
        <dbReference type="Rhea" id="RHEA:44640"/>
        <dbReference type="ChEBI" id="CHEBI:30616"/>
        <dbReference type="ChEBI" id="CHEBI:61560"/>
        <dbReference type="ChEBI" id="CHEBI:73316"/>
        <dbReference type="ChEBI" id="CHEBI:456216"/>
        <dbReference type="EC" id="2.7.4.6"/>
    </reaction>
    <physiologicalReaction direction="left-to-right" evidence="7">
        <dbReference type="Rhea" id="RHEA:44641"/>
    </physiologicalReaction>
</comment>
<feature type="signal peptide" evidence="12">
    <location>
        <begin position="1"/>
        <end position="18"/>
    </location>
</feature>
<gene>
    <name evidence="14 16" type="primary">LOC103091858</name>
</gene>
<dbReference type="GO" id="GO:0006241">
    <property type="term" value="P:CTP biosynthetic process"/>
    <property type="evidence" value="ECO:0007669"/>
    <property type="project" value="InterPro"/>
</dbReference>
<dbReference type="GO" id="GO:0005524">
    <property type="term" value="F:ATP binding"/>
    <property type="evidence" value="ECO:0007669"/>
    <property type="project" value="UniProtKB-KW"/>
</dbReference>
<feature type="binding site" evidence="9">
    <location>
        <position position="121"/>
    </location>
    <ligand>
        <name>ATP</name>
        <dbReference type="ChEBI" id="CHEBI:30616"/>
    </ligand>
</feature>
<keyword evidence="15" id="KW-1185">Reference proteome</keyword>
<dbReference type="OMA" id="QHYGEHK"/>
<evidence type="ECO:0000256" key="7">
    <source>
        <dbReference type="ARBA" id="ARBA00044459"/>
    </source>
</evidence>
<dbReference type="GO" id="GO:0007368">
    <property type="term" value="P:determination of left/right symmetry"/>
    <property type="evidence" value="ECO:0007669"/>
    <property type="project" value="Ensembl"/>
</dbReference>
<evidence type="ECO:0000256" key="6">
    <source>
        <dbReference type="ARBA" id="ARBA00022840"/>
    </source>
</evidence>
<evidence type="ECO:0000313" key="15">
    <source>
        <dbReference type="Proteomes" id="UP001318040"/>
    </source>
</evidence>
<dbReference type="Ensembl" id="ENSPMAT00000000135.1">
    <property type="protein sequence ID" value="ENSPMAP00000000135.1"/>
    <property type="gene ID" value="ENSPMAG00000000119.1"/>
</dbReference>
<keyword evidence="6 11" id="KW-0067">ATP-binding</keyword>
<dbReference type="PRINTS" id="PR01243">
    <property type="entry name" value="NUCDPKINASE"/>
</dbReference>
<evidence type="ECO:0000313" key="14">
    <source>
        <dbReference type="Ensembl" id="ENSPMAP00000000135.1"/>
    </source>
</evidence>
<dbReference type="NCBIfam" id="NF001908">
    <property type="entry name" value="PRK00668.1"/>
    <property type="match status" value="1"/>
</dbReference>
<evidence type="ECO:0000256" key="12">
    <source>
        <dbReference type="SAM" id="SignalP"/>
    </source>
</evidence>
<evidence type="ECO:0000313" key="16">
    <source>
        <dbReference type="RefSeq" id="XP_032825973.1"/>
    </source>
</evidence>
<proteinExistence type="inferred from homology"/>
<dbReference type="CDD" id="cd04413">
    <property type="entry name" value="NDPk_I"/>
    <property type="match status" value="1"/>
</dbReference>
<feature type="binding site" evidence="9">
    <location>
        <position position="28"/>
    </location>
    <ligand>
        <name>ATP</name>
        <dbReference type="ChEBI" id="CHEBI:30616"/>
    </ligand>
</feature>
<dbReference type="InterPro" id="IPR001564">
    <property type="entry name" value="Nucleoside_diP_kinase"/>
</dbReference>
<dbReference type="Pfam" id="PF00334">
    <property type="entry name" value="NDK"/>
    <property type="match status" value="1"/>
</dbReference>
<keyword evidence="4 11" id="KW-0547">Nucleotide-binding</keyword>
<dbReference type="HOGENOM" id="CLU_060216_6_3_1"/>
<reference evidence="14" key="2">
    <citation type="submission" date="2025-05" db="UniProtKB">
        <authorList>
            <consortium name="Ensembl"/>
        </authorList>
    </citation>
    <scope>IDENTIFICATION</scope>
</reference>
<dbReference type="InterPro" id="IPR036850">
    <property type="entry name" value="NDK-like_dom_sf"/>
</dbReference>
<dbReference type="Gene3D" id="3.30.70.141">
    <property type="entry name" value="Nucleoside diphosphate kinase-like domain"/>
    <property type="match status" value="1"/>
</dbReference>
<dbReference type="GeneID" id="103091858"/>
<evidence type="ECO:0000256" key="3">
    <source>
        <dbReference type="ARBA" id="ARBA00022679"/>
    </source>
</evidence>
<evidence type="ECO:0000256" key="4">
    <source>
        <dbReference type="ARBA" id="ARBA00022741"/>
    </source>
</evidence>
<comment type="similarity">
    <text evidence="2 9 10">Belongs to the NDK family.</text>
</comment>
<evidence type="ECO:0000256" key="11">
    <source>
        <dbReference type="RuleBase" id="RU004013"/>
    </source>
</evidence>
<dbReference type="PANTHER" id="PTHR11349">
    <property type="entry name" value="NUCLEOSIDE DIPHOSPHATE KINASE"/>
    <property type="match status" value="1"/>
</dbReference>
<evidence type="ECO:0000256" key="1">
    <source>
        <dbReference type="ARBA" id="ARBA00001946"/>
    </source>
</evidence>
<feature type="binding site" evidence="9">
    <location>
        <position position="110"/>
    </location>
    <ligand>
        <name>ATP</name>
        <dbReference type="ChEBI" id="CHEBI:30616"/>
    </ligand>
</feature>
<dbReference type="GO" id="GO:0106071">
    <property type="term" value="P:positive regulation of adenylate cyclase-activating G protein-coupled receptor signaling pathway"/>
    <property type="evidence" value="ECO:0007669"/>
    <property type="project" value="Ensembl"/>
</dbReference>
<dbReference type="PROSITE" id="PS00469">
    <property type="entry name" value="NDPK"/>
    <property type="match status" value="1"/>
</dbReference>
<dbReference type="KEGG" id="pmrn:103091858"/>
<reference evidence="16" key="1">
    <citation type="submission" date="2025-04" db="UniProtKB">
        <authorList>
            <consortium name="RefSeq"/>
        </authorList>
    </citation>
    <scope>IDENTIFICATION</scope>
    <source>
        <tissue evidence="16">Sperm</tissue>
    </source>
</reference>
<evidence type="ECO:0000256" key="5">
    <source>
        <dbReference type="ARBA" id="ARBA00022777"/>
    </source>
</evidence>
<dbReference type="RefSeq" id="XP_032825973.1">
    <property type="nucleotide sequence ID" value="XM_032970082.1"/>
</dbReference>
<protein>
    <recommendedName>
        <fullName evidence="11">Nucleoside diphosphate kinase</fullName>
        <ecNumber evidence="11">2.7.4.6</ecNumber>
    </recommendedName>
</protein>
<evidence type="ECO:0000256" key="8">
    <source>
        <dbReference type="ARBA" id="ARBA00044469"/>
    </source>
</evidence>
<keyword evidence="5 11" id="KW-0418">Kinase</keyword>
<dbReference type="Proteomes" id="UP001318040">
    <property type="component" value="Chromosome 43"/>
</dbReference>
<feature type="domain" description="Nucleoside diphosphate kinase-like" evidence="13">
    <location>
        <begin position="20"/>
        <end position="157"/>
    </location>
</feature>
<feature type="chain" id="PRO_5044738478" description="Nucleoside diphosphate kinase" evidence="12">
    <location>
        <begin position="19"/>
        <end position="168"/>
    </location>
</feature>
<dbReference type="EC" id="2.7.4.6" evidence="11"/>
<organism evidence="14">
    <name type="scientific">Petromyzon marinus</name>
    <name type="common">Sea lamprey</name>
    <dbReference type="NCBI Taxonomy" id="7757"/>
    <lineage>
        <taxon>Eukaryota</taxon>
        <taxon>Metazoa</taxon>
        <taxon>Chordata</taxon>
        <taxon>Craniata</taxon>
        <taxon>Vertebrata</taxon>
        <taxon>Cyclostomata</taxon>
        <taxon>Hyperoartia</taxon>
        <taxon>Petromyzontiformes</taxon>
        <taxon>Petromyzontidae</taxon>
        <taxon>Petromyzon</taxon>
    </lineage>
</organism>
<evidence type="ECO:0000256" key="2">
    <source>
        <dbReference type="ARBA" id="ARBA00008142"/>
    </source>
</evidence>
<dbReference type="GeneTree" id="ENSGT00940000161283"/>
<feature type="binding site" evidence="9">
    <location>
        <position position="104"/>
    </location>
    <ligand>
        <name>ATP</name>
        <dbReference type="ChEBI" id="CHEBI:30616"/>
    </ligand>
</feature>
<dbReference type="GO" id="GO:0006183">
    <property type="term" value="P:GTP biosynthetic process"/>
    <property type="evidence" value="ECO:0007669"/>
    <property type="project" value="InterPro"/>
</dbReference>
<keyword evidence="12" id="KW-0732">Signal</keyword>
<dbReference type="AlphaFoldDB" id="S4R4K6"/>
<dbReference type="SUPFAM" id="SSF54919">
    <property type="entry name" value="Nucleoside diphosphate kinase, NDK"/>
    <property type="match status" value="1"/>
</dbReference>
<name>S4R4K6_PETMA</name>
<accession>S4R4K6</accession>
<evidence type="ECO:0000259" key="13">
    <source>
        <dbReference type="SMART" id="SM00562"/>
    </source>
</evidence>
<dbReference type="HAMAP" id="MF_00451">
    <property type="entry name" value="NDP_kinase"/>
    <property type="match status" value="1"/>
</dbReference>
<dbReference type="InterPro" id="IPR023005">
    <property type="entry name" value="Nucleoside_diP_kinase_AS"/>
</dbReference>
<dbReference type="OrthoDB" id="2162449at2759"/>
<feature type="binding site" evidence="9">
    <location>
        <position position="76"/>
    </location>
    <ligand>
        <name>ATP</name>
        <dbReference type="ChEBI" id="CHEBI:30616"/>
    </ligand>
</feature>
<dbReference type="GO" id="GO:0004550">
    <property type="term" value="F:nucleoside diphosphate kinase activity"/>
    <property type="evidence" value="ECO:0007669"/>
    <property type="project" value="UniProtKB-EC"/>
</dbReference>
<feature type="binding site" evidence="9">
    <location>
        <position position="131"/>
    </location>
    <ligand>
        <name>ATP</name>
        <dbReference type="ChEBI" id="CHEBI:30616"/>
    </ligand>
</feature>
<feature type="active site" description="Pros-phosphohistidine intermediate" evidence="9">
    <location>
        <position position="134"/>
    </location>
</feature>
<comment type="catalytic activity">
    <reaction evidence="8">
        <text>a ribonucleoside 5'-diphosphate + ATP = a ribonucleoside 5'-triphosphate + ADP</text>
        <dbReference type="Rhea" id="RHEA:18113"/>
        <dbReference type="ChEBI" id="CHEBI:30616"/>
        <dbReference type="ChEBI" id="CHEBI:57930"/>
        <dbReference type="ChEBI" id="CHEBI:61557"/>
        <dbReference type="ChEBI" id="CHEBI:456216"/>
        <dbReference type="EC" id="2.7.4.6"/>
    </reaction>
    <physiologicalReaction direction="left-to-right" evidence="8">
        <dbReference type="Rhea" id="RHEA:18114"/>
    </physiologicalReaction>
</comment>
<comment type="cofactor">
    <cofactor evidence="1">
        <name>Mg(2+)</name>
        <dbReference type="ChEBI" id="CHEBI:18420"/>
    </cofactor>
</comment>
<dbReference type="FunFam" id="3.30.70.141:FF:000002">
    <property type="entry name" value="Nucleoside diphosphate kinase"/>
    <property type="match status" value="1"/>
</dbReference>
<dbReference type="PROSITE" id="PS51374">
    <property type="entry name" value="NDPK_LIKE"/>
    <property type="match status" value="1"/>
</dbReference>
<dbReference type="InterPro" id="IPR034907">
    <property type="entry name" value="NDK-like_dom"/>
</dbReference>